<proteinExistence type="predicted"/>
<keyword evidence="2" id="KW-0285">Flavoprotein</keyword>
<dbReference type="EMBL" id="CP032100">
    <property type="protein sequence ID" value="AXX88613.1"/>
    <property type="molecule type" value="Genomic_DNA"/>
</dbReference>
<comment type="cofactor">
    <cofactor evidence="1">
        <name>FAD</name>
        <dbReference type="ChEBI" id="CHEBI:57692"/>
    </cofactor>
</comment>
<dbReference type="GO" id="GO:0005886">
    <property type="term" value="C:plasma membrane"/>
    <property type="evidence" value="ECO:0007669"/>
    <property type="project" value="TreeGrafter"/>
</dbReference>
<dbReference type="PRINTS" id="PR00368">
    <property type="entry name" value="FADPNR"/>
</dbReference>
<name>A0AAD0SN67_9BACT</name>
<dbReference type="RefSeq" id="WP_118885197.1">
    <property type="nucleotide sequence ID" value="NZ_CP032100.1"/>
</dbReference>
<dbReference type="Gene3D" id="3.50.50.60">
    <property type="entry name" value="FAD/NAD(P)-binding domain"/>
    <property type="match status" value="1"/>
</dbReference>
<evidence type="ECO:0000256" key="5">
    <source>
        <dbReference type="PIRSR" id="PIRSR630664-50"/>
    </source>
</evidence>
<dbReference type="InterPro" id="IPR015939">
    <property type="entry name" value="Fum_Rdtase/Succ_DH_flav-like_C"/>
</dbReference>
<dbReference type="InterPro" id="IPR030664">
    <property type="entry name" value="SdhA/FrdA/AprA"/>
</dbReference>
<dbReference type="GO" id="GO:0000104">
    <property type="term" value="F:succinate dehydrogenase activity"/>
    <property type="evidence" value="ECO:0007669"/>
    <property type="project" value="TreeGrafter"/>
</dbReference>
<evidence type="ECO:0000256" key="4">
    <source>
        <dbReference type="PIRSR" id="PIRSR000171-1"/>
    </source>
</evidence>
<feature type="active site" description="Proton acceptor" evidence="4">
    <location>
        <position position="265"/>
    </location>
</feature>
<keyword evidence="9" id="KW-1185">Reference proteome</keyword>
<dbReference type="InterPro" id="IPR027477">
    <property type="entry name" value="Succ_DH/fumarate_Rdtase_cat_sf"/>
</dbReference>
<feature type="domain" description="Fumarate reductase/succinate dehydrogenase flavoprotein-like C-terminal" evidence="7">
    <location>
        <begin position="421"/>
        <end position="518"/>
    </location>
</feature>
<dbReference type="GO" id="GO:0050660">
    <property type="term" value="F:flavin adenine dinucleotide binding"/>
    <property type="evidence" value="ECO:0007669"/>
    <property type="project" value="TreeGrafter"/>
</dbReference>
<dbReference type="Proteomes" id="UP000263040">
    <property type="component" value="Chromosome"/>
</dbReference>
<accession>A0AAD0SN67</accession>
<feature type="active site" description="Proton acceptor" evidence="5">
    <location>
        <position position="270"/>
    </location>
</feature>
<dbReference type="InterPro" id="IPR036188">
    <property type="entry name" value="FAD/NAD-bd_sf"/>
</dbReference>
<dbReference type="Pfam" id="PF02910">
    <property type="entry name" value="Succ_DH_flav_C"/>
    <property type="match status" value="1"/>
</dbReference>
<feature type="domain" description="FAD-dependent oxidoreductase 2 FAD-binding" evidence="6">
    <location>
        <begin position="3"/>
        <end position="366"/>
    </location>
</feature>
<dbReference type="GO" id="GO:0009061">
    <property type="term" value="P:anaerobic respiration"/>
    <property type="evidence" value="ECO:0007669"/>
    <property type="project" value="TreeGrafter"/>
</dbReference>
<evidence type="ECO:0000256" key="2">
    <source>
        <dbReference type="ARBA" id="ARBA00022630"/>
    </source>
</evidence>
<dbReference type="InterPro" id="IPR003953">
    <property type="entry name" value="FAD-dep_OxRdtase_2_FAD-bd"/>
</dbReference>
<dbReference type="Gene3D" id="3.90.700.10">
    <property type="entry name" value="Succinate dehydrogenase/fumarate reductase flavoprotein, catalytic domain"/>
    <property type="match status" value="1"/>
</dbReference>
<dbReference type="PANTHER" id="PTHR11632">
    <property type="entry name" value="SUCCINATE DEHYDROGENASE 2 FLAVOPROTEIN SUBUNIT"/>
    <property type="match status" value="1"/>
</dbReference>
<gene>
    <name evidence="8" type="primary">sdhA</name>
    <name evidence="8" type="ORF">ASUIS_0095</name>
</gene>
<dbReference type="SUPFAM" id="SSF56425">
    <property type="entry name" value="Succinate dehydrogenase/fumarate reductase flavoprotein, catalytic domain"/>
    <property type="match status" value="1"/>
</dbReference>
<dbReference type="Pfam" id="PF00890">
    <property type="entry name" value="FAD_binding_2"/>
    <property type="match status" value="1"/>
</dbReference>
<protein>
    <submittedName>
        <fullName evidence="8">Succinate dehydrogenase, flavoprotein subunit</fullName>
    </submittedName>
</protein>
<dbReference type="PIRSF" id="PIRSF000171">
    <property type="entry name" value="SDHA_APRA_LASPO"/>
    <property type="match status" value="1"/>
</dbReference>
<dbReference type="SUPFAM" id="SSF46977">
    <property type="entry name" value="Succinate dehydrogenase/fumarate reductase flavoprotein C-terminal domain"/>
    <property type="match status" value="1"/>
</dbReference>
<reference evidence="8 9" key="1">
    <citation type="submission" date="2018-08" db="EMBL/GenBank/DDBJ databases">
        <title>Complete genome of the Arcobacter suis type strain LMG 26152.</title>
        <authorList>
            <person name="Miller W.G."/>
            <person name="Yee E."/>
            <person name="Bono J.L."/>
        </authorList>
    </citation>
    <scope>NUCLEOTIDE SEQUENCE [LARGE SCALE GENOMIC DNA]</scope>
    <source>
        <strain evidence="8 9">CECT 7833</strain>
    </source>
</reference>
<keyword evidence="3" id="KW-0560">Oxidoreductase</keyword>
<evidence type="ECO:0000259" key="6">
    <source>
        <dbReference type="Pfam" id="PF00890"/>
    </source>
</evidence>
<dbReference type="GO" id="GO:0009055">
    <property type="term" value="F:electron transfer activity"/>
    <property type="evidence" value="ECO:0007669"/>
    <property type="project" value="TreeGrafter"/>
</dbReference>
<organism evidence="8 9">
    <name type="scientific">Arcobacter suis CECT 7833</name>
    <dbReference type="NCBI Taxonomy" id="663365"/>
    <lineage>
        <taxon>Bacteria</taxon>
        <taxon>Pseudomonadati</taxon>
        <taxon>Campylobacterota</taxon>
        <taxon>Epsilonproteobacteria</taxon>
        <taxon>Campylobacterales</taxon>
        <taxon>Arcobacteraceae</taxon>
        <taxon>Arcobacter</taxon>
    </lineage>
</organism>
<dbReference type="AlphaFoldDB" id="A0AAD0SN67"/>
<dbReference type="PANTHER" id="PTHR11632:SF51">
    <property type="entry name" value="SUCCINATE DEHYDROGENASE [UBIQUINONE] FLAVOPROTEIN SUBUNIT, MITOCHONDRIAL"/>
    <property type="match status" value="1"/>
</dbReference>
<dbReference type="SUPFAM" id="SSF51905">
    <property type="entry name" value="FAD/NAD(P)-binding domain"/>
    <property type="match status" value="1"/>
</dbReference>
<evidence type="ECO:0000313" key="9">
    <source>
        <dbReference type="Proteomes" id="UP000263040"/>
    </source>
</evidence>
<sequence>MIDVLIIGSGIAGLTAAINASNNNSKVLVLSKTYPTHSQSVQAQGGINAVLYEDDDSIDTHIEDTYKASCKLSNKDNIKIMCQNAKETIYWLDSIGVPFNRTNENKISQRKFGGTKKIRTCYSSDYTGLKILHTLYDRCIEEDIEFKNEHLLLNLIIEDDKCIGVTALDIKEGVVKEFLSKTTILATGGYAGIYTNHTTNSYSNTADGIAIAFDAGVELSNMEFVQFHPTSLENSNILISESARGEGGYLLDEKENRFIDELKPRDEVARAIYEKIEKNQKVYLDLRHLGIDKIKELMPQESNLAFDYSNIKIEEQLLPITPASHYSMGGIKTNEDAKTNIKNLFACGECAEASIHGANRLGGNSLLEIVTFGKIAGINALNEAKKINEINKSGNTISKEINLINEIYSYPNEINFYNKKDEIGKLLFNNLGLFRNEIKVLDLIEKIKKIQSEIKIMGISDKSKYYNKNLVEFIEFKNIINVALLVCISALNRKESRGSHFRLDFPFELKDYEKNSIIKKSNDEIVFRFEEIK</sequence>
<evidence type="ECO:0000256" key="3">
    <source>
        <dbReference type="ARBA" id="ARBA00023002"/>
    </source>
</evidence>
<evidence type="ECO:0000259" key="7">
    <source>
        <dbReference type="Pfam" id="PF02910"/>
    </source>
</evidence>
<evidence type="ECO:0000256" key="1">
    <source>
        <dbReference type="ARBA" id="ARBA00001974"/>
    </source>
</evidence>
<dbReference type="Gene3D" id="1.20.58.100">
    <property type="entry name" value="Fumarate reductase/succinate dehydrogenase flavoprotein-like, C-terminal domain"/>
    <property type="match status" value="1"/>
</dbReference>
<dbReference type="InterPro" id="IPR037099">
    <property type="entry name" value="Fum_R/Succ_DH_flav-like_C_sf"/>
</dbReference>
<evidence type="ECO:0000313" key="8">
    <source>
        <dbReference type="EMBL" id="AXX88613.1"/>
    </source>
</evidence>
<dbReference type="KEGG" id="asui:ASUIS_0095"/>